<protein>
    <submittedName>
        <fullName evidence="1">Uncharacterized protein</fullName>
    </submittedName>
</protein>
<evidence type="ECO:0000313" key="1">
    <source>
        <dbReference type="EMBL" id="KAF7546056.1"/>
    </source>
</evidence>
<reference evidence="1" key="1">
    <citation type="submission" date="2020-03" db="EMBL/GenBank/DDBJ databases">
        <title>Draft Genome Sequence of Cylindrodendrum hubeiense.</title>
        <authorList>
            <person name="Buettner E."/>
            <person name="Kellner H."/>
        </authorList>
    </citation>
    <scope>NUCLEOTIDE SEQUENCE</scope>
    <source>
        <strain evidence="1">IHI 201604</strain>
    </source>
</reference>
<accession>A0A9P5H960</accession>
<name>A0A9P5H960_9HYPO</name>
<gene>
    <name evidence="1" type="ORF">G7Z17_g8701</name>
</gene>
<evidence type="ECO:0000313" key="2">
    <source>
        <dbReference type="Proteomes" id="UP000722485"/>
    </source>
</evidence>
<comment type="caution">
    <text evidence="1">The sequence shown here is derived from an EMBL/GenBank/DDBJ whole genome shotgun (WGS) entry which is preliminary data.</text>
</comment>
<keyword evidence="2" id="KW-1185">Reference proteome</keyword>
<sequence>MANILPRSVINSLRGLQVQGGARQSDAFDNDSSFSPSPIDIVVARIMMTRGIKLPPDVVDMIFDHAGYWAHSSNEFDFIAEQQNRLKVIGNSPHNNKLILRGYPVGLTGLTDANDKELAEELAWDKNEANPLPLSRERDPEYFKKLPNYPTPRLISPVRKVVFSIRSGDQGWGGESANRGTFKGSWTWFEAGLERFDADQTCDPQCTYDVRFKSPSSKESPLPVCGLRSLHPEVEPIPDKEGKFQYKHPLSGNPTLEIQRNKSATRAPQDHVVTWSYLDDIRGDSEEAIKIDEQQGRGRETLDGSFVRNLKMGDVITIWAKARFPGWANTIEKVKLDVYWAV</sequence>
<dbReference type="EMBL" id="JAANBB010000228">
    <property type="protein sequence ID" value="KAF7546056.1"/>
    <property type="molecule type" value="Genomic_DNA"/>
</dbReference>
<dbReference type="OrthoDB" id="66095at2759"/>
<proteinExistence type="predicted"/>
<organism evidence="1 2">
    <name type="scientific">Cylindrodendrum hubeiense</name>
    <dbReference type="NCBI Taxonomy" id="595255"/>
    <lineage>
        <taxon>Eukaryota</taxon>
        <taxon>Fungi</taxon>
        <taxon>Dikarya</taxon>
        <taxon>Ascomycota</taxon>
        <taxon>Pezizomycotina</taxon>
        <taxon>Sordariomycetes</taxon>
        <taxon>Hypocreomycetidae</taxon>
        <taxon>Hypocreales</taxon>
        <taxon>Nectriaceae</taxon>
        <taxon>Cylindrodendrum</taxon>
    </lineage>
</organism>
<dbReference type="Proteomes" id="UP000722485">
    <property type="component" value="Unassembled WGS sequence"/>
</dbReference>
<dbReference type="AlphaFoldDB" id="A0A9P5H960"/>